<dbReference type="Proteomes" id="UP000828390">
    <property type="component" value="Unassembled WGS sequence"/>
</dbReference>
<organism evidence="1 2">
    <name type="scientific">Dreissena polymorpha</name>
    <name type="common">Zebra mussel</name>
    <name type="synonym">Mytilus polymorpha</name>
    <dbReference type="NCBI Taxonomy" id="45954"/>
    <lineage>
        <taxon>Eukaryota</taxon>
        <taxon>Metazoa</taxon>
        <taxon>Spiralia</taxon>
        <taxon>Lophotrochozoa</taxon>
        <taxon>Mollusca</taxon>
        <taxon>Bivalvia</taxon>
        <taxon>Autobranchia</taxon>
        <taxon>Heteroconchia</taxon>
        <taxon>Euheterodonta</taxon>
        <taxon>Imparidentia</taxon>
        <taxon>Neoheterodontei</taxon>
        <taxon>Myida</taxon>
        <taxon>Dreissenoidea</taxon>
        <taxon>Dreissenidae</taxon>
        <taxon>Dreissena</taxon>
    </lineage>
</organism>
<dbReference type="EMBL" id="JAIWYP010000010">
    <property type="protein sequence ID" value="KAH3748978.1"/>
    <property type="molecule type" value="Genomic_DNA"/>
</dbReference>
<proteinExistence type="predicted"/>
<name>A0A9D4DHG9_DREPO</name>
<gene>
    <name evidence="1" type="ORF">DPMN_183467</name>
</gene>
<reference evidence="1" key="2">
    <citation type="submission" date="2020-11" db="EMBL/GenBank/DDBJ databases">
        <authorList>
            <person name="McCartney M.A."/>
            <person name="Auch B."/>
            <person name="Kono T."/>
            <person name="Mallez S."/>
            <person name="Becker A."/>
            <person name="Gohl D.M."/>
            <person name="Silverstein K.A.T."/>
            <person name="Koren S."/>
            <person name="Bechman K.B."/>
            <person name="Herman A."/>
            <person name="Abrahante J.E."/>
            <person name="Garbe J."/>
        </authorList>
    </citation>
    <scope>NUCLEOTIDE SEQUENCE</scope>
    <source>
        <strain evidence="1">Duluth1</strain>
        <tissue evidence="1">Whole animal</tissue>
    </source>
</reference>
<evidence type="ECO:0000313" key="1">
    <source>
        <dbReference type="EMBL" id="KAH3748978.1"/>
    </source>
</evidence>
<sequence>MLGKACVFHVFKVLDKLAEQQKSNKMLEEGMALMDKALRLSKTPDLLRMRIAEKLGDRQAFRGYCVV</sequence>
<keyword evidence="2" id="KW-1185">Reference proteome</keyword>
<reference evidence="1" key="1">
    <citation type="journal article" date="2019" name="bioRxiv">
        <title>The Genome of the Zebra Mussel, Dreissena polymorpha: A Resource for Invasive Species Research.</title>
        <authorList>
            <person name="McCartney M.A."/>
            <person name="Auch B."/>
            <person name="Kono T."/>
            <person name="Mallez S."/>
            <person name="Zhang Y."/>
            <person name="Obille A."/>
            <person name="Becker A."/>
            <person name="Abrahante J.E."/>
            <person name="Garbe J."/>
            <person name="Badalamenti J.P."/>
            <person name="Herman A."/>
            <person name="Mangelson H."/>
            <person name="Liachko I."/>
            <person name="Sullivan S."/>
            <person name="Sone E.D."/>
            <person name="Koren S."/>
            <person name="Silverstein K.A.T."/>
            <person name="Beckman K.B."/>
            <person name="Gohl D.M."/>
        </authorList>
    </citation>
    <scope>NUCLEOTIDE SEQUENCE</scope>
    <source>
        <strain evidence="1">Duluth1</strain>
        <tissue evidence="1">Whole animal</tissue>
    </source>
</reference>
<accession>A0A9D4DHG9</accession>
<comment type="caution">
    <text evidence="1">The sequence shown here is derived from an EMBL/GenBank/DDBJ whole genome shotgun (WGS) entry which is preliminary data.</text>
</comment>
<evidence type="ECO:0000313" key="2">
    <source>
        <dbReference type="Proteomes" id="UP000828390"/>
    </source>
</evidence>
<protein>
    <submittedName>
        <fullName evidence="1">Uncharacterized protein</fullName>
    </submittedName>
</protein>
<dbReference type="AlphaFoldDB" id="A0A9D4DHG9"/>